<proteinExistence type="predicted"/>
<name>A0A0N5AXQ7_9BILA</name>
<accession>A0A0N5AXQ7</accession>
<evidence type="ECO:0000313" key="3">
    <source>
        <dbReference type="WBParaSite" id="SMUV_0000973701-mRNA-1"/>
    </source>
</evidence>
<feature type="region of interest" description="Disordered" evidence="1">
    <location>
        <begin position="37"/>
        <end position="60"/>
    </location>
</feature>
<dbReference type="WBParaSite" id="SMUV_0000973701-mRNA-1">
    <property type="protein sequence ID" value="SMUV_0000973701-mRNA-1"/>
    <property type="gene ID" value="SMUV_0000973701"/>
</dbReference>
<sequence length="168" mass="18899">MDYEKSIETEKIDFVEFIRTTPIPEASNADITAQLSTETHSTQMTKTSNQYTRPKSFNSLEDSTDCTKTSSHMKSILKTNPDIRPFKKTLSSSRLRTMTMISTKFHSLDLTETDFPEASTTDNTQPDDIIHLPVIEGLQIANDNSDCKSKENLKSGAEAHKHIKIEKG</sequence>
<dbReference type="Proteomes" id="UP000046393">
    <property type="component" value="Unplaced"/>
</dbReference>
<dbReference type="AlphaFoldDB" id="A0A0N5AXQ7"/>
<evidence type="ECO:0000313" key="2">
    <source>
        <dbReference type="Proteomes" id="UP000046393"/>
    </source>
</evidence>
<keyword evidence="2" id="KW-1185">Reference proteome</keyword>
<organism evidence="2 3">
    <name type="scientific">Syphacia muris</name>
    <dbReference type="NCBI Taxonomy" id="451379"/>
    <lineage>
        <taxon>Eukaryota</taxon>
        <taxon>Metazoa</taxon>
        <taxon>Ecdysozoa</taxon>
        <taxon>Nematoda</taxon>
        <taxon>Chromadorea</taxon>
        <taxon>Rhabditida</taxon>
        <taxon>Spirurina</taxon>
        <taxon>Oxyuridomorpha</taxon>
        <taxon>Oxyuroidea</taxon>
        <taxon>Oxyuridae</taxon>
        <taxon>Syphacia</taxon>
    </lineage>
</organism>
<protein>
    <submittedName>
        <fullName evidence="3">Uncharacterized protein</fullName>
    </submittedName>
</protein>
<evidence type="ECO:0000256" key="1">
    <source>
        <dbReference type="SAM" id="MobiDB-lite"/>
    </source>
</evidence>
<reference evidence="3" key="1">
    <citation type="submission" date="2017-02" db="UniProtKB">
        <authorList>
            <consortium name="WormBaseParasite"/>
        </authorList>
    </citation>
    <scope>IDENTIFICATION</scope>
</reference>